<dbReference type="Proteomes" id="UP000288216">
    <property type="component" value="Unassembled WGS sequence"/>
</dbReference>
<dbReference type="GO" id="GO:0004736">
    <property type="term" value="F:pyruvate carboxylase activity"/>
    <property type="evidence" value="ECO:0007669"/>
    <property type="project" value="TreeGrafter"/>
</dbReference>
<dbReference type="InterPro" id="IPR013785">
    <property type="entry name" value="Aldolase_TIM"/>
</dbReference>
<dbReference type="InterPro" id="IPR055268">
    <property type="entry name" value="PCB-like"/>
</dbReference>
<keyword evidence="3" id="KW-1185">Reference proteome</keyword>
<feature type="non-terminal residue" evidence="2">
    <location>
        <position position="71"/>
    </location>
</feature>
<gene>
    <name evidence="2" type="ORF">scyTo_0025393</name>
</gene>
<dbReference type="AlphaFoldDB" id="A0A401QHI5"/>
<proteinExistence type="predicted"/>
<name>A0A401QHI5_SCYTO</name>
<dbReference type="PROSITE" id="PS50991">
    <property type="entry name" value="PYR_CT"/>
    <property type="match status" value="1"/>
</dbReference>
<feature type="domain" description="Pyruvate carboxyltransferase" evidence="1">
    <location>
        <begin position="1"/>
        <end position="71"/>
    </location>
</feature>
<comment type="caution">
    <text evidence="2">The sequence shown here is derived from an EMBL/GenBank/DDBJ whole genome shotgun (WGS) entry which is preliminary data.</text>
</comment>
<dbReference type="EMBL" id="BFAA01090949">
    <property type="protein sequence ID" value="GCB84816.1"/>
    <property type="molecule type" value="Genomic_DNA"/>
</dbReference>
<organism evidence="2 3">
    <name type="scientific">Scyliorhinus torazame</name>
    <name type="common">Cloudy catshark</name>
    <name type="synonym">Catulus torazame</name>
    <dbReference type="NCBI Taxonomy" id="75743"/>
    <lineage>
        <taxon>Eukaryota</taxon>
        <taxon>Metazoa</taxon>
        <taxon>Chordata</taxon>
        <taxon>Craniata</taxon>
        <taxon>Vertebrata</taxon>
        <taxon>Chondrichthyes</taxon>
        <taxon>Elasmobranchii</taxon>
        <taxon>Galeomorphii</taxon>
        <taxon>Galeoidea</taxon>
        <taxon>Carcharhiniformes</taxon>
        <taxon>Scyliorhinidae</taxon>
        <taxon>Scyliorhinus</taxon>
    </lineage>
</organism>
<sequence>MDVFRVFDSLNYLPNMILGMEAAGSAGGVVEAAISYTGDVCDPERTKYSLDYYVKLADELVKAGTHILSIK</sequence>
<dbReference type="GO" id="GO:0005737">
    <property type="term" value="C:cytoplasm"/>
    <property type="evidence" value="ECO:0007669"/>
    <property type="project" value="TreeGrafter"/>
</dbReference>
<dbReference type="STRING" id="75743.A0A401QHI5"/>
<protein>
    <recommendedName>
        <fullName evidence="1">Pyruvate carboxyltransferase domain-containing protein</fullName>
    </recommendedName>
</protein>
<dbReference type="OrthoDB" id="9944716at2759"/>
<dbReference type="OMA" id="CDPNRTK"/>
<dbReference type="PANTHER" id="PTHR43778:SF2">
    <property type="entry name" value="PYRUVATE CARBOXYLASE, MITOCHONDRIAL"/>
    <property type="match status" value="1"/>
</dbReference>
<dbReference type="SUPFAM" id="SSF51569">
    <property type="entry name" value="Aldolase"/>
    <property type="match status" value="1"/>
</dbReference>
<dbReference type="Gene3D" id="3.20.20.70">
    <property type="entry name" value="Aldolase class I"/>
    <property type="match status" value="1"/>
</dbReference>
<evidence type="ECO:0000259" key="1">
    <source>
        <dbReference type="PROSITE" id="PS50991"/>
    </source>
</evidence>
<reference evidence="2 3" key="1">
    <citation type="journal article" date="2018" name="Nat. Ecol. Evol.">
        <title>Shark genomes provide insights into elasmobranch evolution and the origin of vertebrates.</title>
        <authorList>
            <person name="Hara Y"/>
            <person name="Yamaguchi K"/>
            <person name="Onimaru K"/>
            <person name="Kadota M"/>
            <person name="Koyanagi M"/>
            <person name="Keeley SD"/>
            <person name="Tatsumi K"/>
            <person name="Tanaka K"/>
            <person name="Motone F"/>
            <person name="Kageyama Y"/>
            <person name="Nozu R"/>
            <person name="Adachi N"/>
            <person name="Nishimura O"/>
            <person name="Nakagawa R"/>
            <person name="Tanegashima C"/>
            <person name="Kiyatake I"/>
            <person name="Matsumoto R"/>
            <person name="Murakumo K"/>
            <person name="Nishida K"/>
            <person name="Terakita A"/>
            <person name="Kuratani S"/>
            <person name="Sato K"/>
            <person name="Hyodo S Kuraku.S."/>
        </authorList>
    </citation>
    <scope>NUCLEOTIDE SEQUENCE [LARGE SCALE GENOMIC DNA]</scope>
</reference>
<dbReference type="PANTHER" id="PTHR43778">
    <property type="entry name" value="PYRUVATE CARBOXYLASE"/>
    <property type="match status" value="1"/>
</dbReference>
<dbReference type="GO" id="GO:0006094">
    <property type="term" value="P:gluconeogenesis"/>
    <property type="evidence" value="ECO:0007669"/>
    <property type="project" value="TreeGrafter"/>
</dbReference>
<evidence type="ECO:0000313" key="2">
    <source>
        <dbReference type="EMBL" id="GCB84816.1"/>
    </source>
</evidence>
<dbReference type="InterPro" id="IPR000891">
    <property type="entry name" value="PYR_CT"/>
</dbReference>
<evidence type="ECO:0000313" key="3">
    <source>
        <dbReference type="Proteomes" id="UP000288216"/>
    </source>
</evidence>
<accession>A0A401QHI5</accession>